<proteinExistence type="predicted"/>
<evidence type="ECO:0000256" key="10">
    <source>
        <dbReference type="ARBA" id="ARBA00023180"/>
    </source>
</evidence>
<dbReference type="InterPro" id="IPR001508">
    <property type="entry name" value="Iono_Glu_rcpt_met"/>
</dbReference>
<evidence type="ECO:0000256" key="14">
    <source>
        <dbReference type="ARBA" id="ARBA00034100"/>
    </source>
</evidence>
<keyword evidence="19" id="KW-1185">Reference proteome</keyword>
<reference evidence="18 19" key="1">
    <citation type="submission" date="2022-05" db="EMBL/GenBank/DDBJ databases">
        <authorList>
            <consortium name="Genoscope - CEA"/>
            <person name="William W."/>
        </authorList>
    </citation>
    <scope>NUCLEOTIDE SEQUENCE [LARGE SCALE GENOMIC DNA]</scope>
</reference>
<keyword evidence="11" id="KW-0628">Postsynaptic cell membrane</keyword>
<dbReference type="InterPro" id="IPR015683">
    <property type="entry name" value="Ionotropic_Glu_rcpt"/>
</dbReference>
<feature type="transmembrane region" description="Helical" evidence="15">
    <location>
        <begin position="826"/>
        <end position="852"/>
    </location>
</feature>
<evidence type="ECO:0000256" key="9">
    <source>
        <dbReference type="ARBA" id="ARBA00023170"/>
    </source>
</evidence>
<keyword evidence="2" id="KW-0813">Transport</keyword>
<evidence type="ECO:0000313" key="18">
    <source>
        <dbReference type="EMBL" id="CAH3029593.1"/>
    </source>
</evidence>
<dbReference type="PRINTS" id="PR00177">
    <property type="entry name" value="NMDARECEPTOR"/>
</dbReference>
<evidence type="ECO:0000256" key="15">
    <source>
        <dbReference type="SAM" id="Phobius"/>
    </source>
</evidence>
<keyword evidence="4 15" id="KW-0812">Transmembrane</keyword>
<evidence type="ECO:0000256" key="3">
    <source>
        <dbReference type="ARBA" id="ARBA00022475"/>
    </source>
</evidence>
<dbReference type="SUPFAM" id="SSF53822">
    <property type="entry name" value="Periplasmic binding protein-like I"/>
    <property type="match status" value="1"/>
</dbReference>
<keyword evidence="6" id="KW-0770">Synapse</keyword>
<sequence length="921" mass="104889">MTGEDSLSSKAGTFGLKFKTIWFLIFLFTACCSQTSHNVTVLILFNTHCNQYFYEKAEKVLRQDIFSRPSELIHLKLLKSNVSQIINRTKSGGVLEALSFIERNFDKIDGTVFVDATKEDLVFSSVLEDLNVLTVGLFQDEKLLQTQESLAVFSRTASPSVYHYVTSAWRIITKHRWHGICVIVSATFEGMIFAEQIKKFALKEKWNIRKIIWLMEDTNINKTMEEINNAITNNNTEAIVMHSRSGNEERLFKLIQELGIDKYKTVWIITDITTQFVNELSNLPQGLLKISLRRPTRCHDYGIYDDALRDIMLLFQLSFEESLRELFRKSGVMSCKKEISSQELRRLSKRKMVQTSVSERSMLFNTKQTENRNYTFMIWNLNEDLLGEKNWFPVGMGAPVGVAMETYKSPDGKSITPVFQHPRPVIRVAVNEYPPFVYKVNVASEEGCVGRLLPCHEVQKMFCCFGASLDFLTFLMKDLNFEAYVYFNPDGRFGVIDNATGHWNGIVGELIRHNAELSLEMGLTERRSRVISFAHPTLLLELGILINRTEIRKDLLKDSWLDPFSKSLWMTLLGTYFGLIIVIWWLDRKSPQGHHRKLQESKDLYGFTLLDSVSYVGGVAFGKDIGPERTPLSTSSRTVAYVFSCLALIIINTYCANLTAFLLVETDRFPITGVNDPKLISEPPLFRAAVIGGSSEEDYFKNHVKSSFRKMYEVNLRRHRVSSMEEGVELMRQGEIHGLIGDYLSLSKIANTDKNCSFKLMKEAAPNSGYGFALPKNSPWLHEVSQSVLKHEENGTIASIADRWFPKSVCKGLDYRRLETTDFITLFWTVAAACVFSLIVLFAEIITFFALVKFGTNLGPLGRFLKRFLLNARSGEEDQTLKQQGGPAVVKACDITTRESGLDNSAYNDICELERKIASLR</sequence>
<dbReference type="SUPFAM" id="SSF53850">
    <property type="entry name" value="Periplasmic binding protein-like II"/>
    <property type="match status" value="1"/>
</dbReference>
<dbReference type="PANTHER" id="PTHR18966">
    <property type="entry name" value="IONOTROPIC GLUTAMATE RECEPTOR"/>
    <property type="match status" value="1"/>
</dbReference>
<dbReference type="InterPro" id="IPR001320">
    <property type="entry name" value="Iontro_rcpt_C"/>
</dbReference>
<keyword evidence="12" id="KW-1071">Ligand-gated ion channel</keyword>
<evidence type="ECO:0000313" key="19">
    <source>
        <dbReference type="Proteomes" id="UP001159427"/>
    </source>
</evidence>
<keyword evidence="5 15" id="KW-1133">Transmembrane helix</keyword>
<feature type="transmembrane region" description="Helical" evidence="15">
    <location>
        <begin position="567"/>
        <end position="586"/>
    </location>
</feature>
<keyword evidence="8 15" id="KW-0472">Membrane</keyword>
<dbReference type="Gene3D" id="1.10.287.70">
    <property type="match status" value="1"/>
</dbReference>
<feature type="transmembrane region" description="Helical" evidence="15">
    <location>
        <begin position="20"/>
        <end position="45"/>
    </location>
</feature>
<organism evidence="18 19">
    <name type="scientific">Porites evermanni</name>
    <dbReference type="NCBI Taxonomy" id="104178"/>
    <lineage>
        <taxon>Eukaryota</taxon>
        <taxon>Metazoa</taxon>
        <taxon>Cnidaria</taxon>
        <taxon>Anthozoa</taxon>
        <taxon>Hexacorallia</taxon>
        <taxon>Scleractinia</taxon>
        <taxon>Fungiina</taxon>
        <taxon>Poritidae</taxon>
        <taxon>Porites</taxon>
    </lineage>
</organism>
<evidence type="ECO:0000259" key="16">
    <source>
        <dbReference type="SMART" id="SM00079"/>
    </source>
</evidence>
<dbReference type="Gene3D" id="3.40.190.10">
    <property type="entry name" value="Periplasmic binding protein-like II"/>
    <property type="match status" value="3"/>
</dbReference>
<feature type="domain" description="Ionotropic glutamate receptor L-glutamate and glycine-binding" evidence="17">
    <location>
        <begin position="454"/>
        <end position="512"/>
    </location>
</feature>
<dbReference type="Gene3D" id="3.40.50.2300">
    <property type="match status" value="1"/>
</dbReference>
<accession>A0ABN8MIR0</accession>
<gene>
    <name evidence="18" type="ORF">PEVE_00036455</name>
</gene>
<keyword evidence="13" id="KW-0407">Ion channel</keyword>
<evidence type="ECO:0000256" key="13">
    <source>
        <dbReference type="ARBA" id="ARBA00023303"/>
    </source>
</evidence>
<dbReference type="Proteomes" id="UP001159427">
    <property type="component" value="Unassembled WGS sequence"/>
</dbReference>
<comment type="caution">
    <text evidence="18">The sequence shown here is derived from an EMBL/GenBank/DDBJ whole genome shotgun (WGS) entry which is preliminary data.</text>
</comment>
<keyword evidence="3" id="KW-1003">Cell membrane</keyword>
<dbReference type="InterPro" id="IPR001828">
    <property type="entry name" value="ANF_lig-bd_rcpt"/>
</dbReference>
<evidence type="ECO:0000256" key="2">
    <source>
        <dbReference type="ARBA" id="ARBA00022448"/>
    </source>
</evidence>
<dbReference type="Pfam" id="PF00060">
    <property type="entry name" value="Lig_chan"/>
    <property type="match status" value="1"/>
</dbReference>
<dbReference type="InterPro" id="IPR028082">
    <property type="entry name" value="Peripla_BP_I"/>
</dbReference>
<dbReference type="Pfam" id="PF01094">
    <property type="entry name" value="ANF_receptor"/>
    <property type="match status" value="1"/>
</dbReference>
<evidence type="ECO:0000256" key="6">
    <source>
        <dbReference type="ARBA" id="ARBA00023018"/>
    </source>
</evidence>
<dbReference type="Pfam" id="PF10613">
    <property type="entry name" value="Lig_chan-Glu_bd"/>
    <property type="match status" value="1"/>
</dbReference>
<dbReference type="SMART" id="SM00918">
    <property type="entry name" value="Lig_chan-Glu_bd"/>
    <property type="match status" value="1"/>
</dbReference>
<evidence type="ECO:0000256" key="4">
    <source>
        <dbReference type="ARBA" id="ARBA00022692"/>
    </source>
</evidence>
<protein>
    <submittedName>
        <fullName evidence="18">Uncharacterized protein</fullName>
    </submittedName>
</protein>
<dbReference type="SMART" id="SM00079">
    <property type="entry name" value="PBPe"/>
    <property type="match status" value="1"/>
</dbReference>
<keyword evidence="9" id="KW-0675">Receptor</keyword>
<evidence type="ECO:0000256" key="1">
    <source>
        <dbReference type="ARBA" id="ARBA00004651"/>
    </source>
</evidence>
<name>A0ABN8MIR0_9CNID</name>
<evidence type="ECO:0000256" key="5">
    <source>
        <dbReference type="ARBA" id="ARBA00022989"/>
    </source>
</evidence>
<keyword evidence="10" id="KW-0325">Glycoprotein</keyword>
<dbReference type="InterPro" id="IPR019594">
    <property type="entry name" value="Glu/Gly-bd"/>
</dbReference>
<dbReference type="EMBL" id="CALNXI010000582">
    <property type="protein sequence ID" value="CAH3029593.1"/>
    <property type="molecule type" value="Genomic_DNA"/>
</dbReference>
<feature type="domain" description="Ionotropic glutamate receptor C-terminal" evidence="16">
    <location>
        <begin position="445"/>
        <end position="807"/>
    </location>
</feature>
<evidence type="ECO:0000256" key="12">
    <source>
        <dbReference type="ARBA" id="ARBA00023286"/>
    </source>
</evidence>
<feature type="transmembrane region" description="Helical" evidence="15">
    <location>
        <begin position="641"/>
        <end position="664"/>
    </location>
</feature>
<comment type="subcellular location">
    <subcellularLocation>
        <location evidence="1">Cell membrane</location>
        <topology evidence="1">Multi-pass membrane protein</topology>
    </subcellularLocation>
    <subcellularLocation>
        <location evidence="14">Postsynaptic cell membrane</location>
    </subcellularLocation>
</comment>
<evidence type="ECO:0000256" key="11">
    <source>
        <dbReference type="ARBA" id="ARBA00023257"/>
    </source>
</evidence>
<keyword evidence="7" id="KW-0406">Ion transport</keyword>
<evidence type="ECO:0000256" key="8">
    <source>
        <dbReference type="ARBA" id="ARBA00023136"/>
    </source>
</evidence>
<evidence type="ECO:0000259" key="17">
    <source>
        <dbReference type="SMART" id="SM00918"/>
    </source>
</evidence>
<evidence type="ECO:0000256" key="7">
    <source>
        <dbReference type="ARBA" id="ARBA00023065"/>
    </source>
</evidence>